<dbReference type="EMBL" id="KI394858">
    <property type="protein sequence ID" value="ERN00554.1"/>
    <property type="molecule type" value="Genomic_DNA"/>
</dbReference>
<dbReference type="AlphaFoldDB" id="W1NYV1"/>
<evidence type="ECO:0000313" key="2">
    <source>
        <dbReference type="EMBL" id="ERN00554.1"/>
    </source>
</evidence>
<feature type="signal peptide" evidence="1">
    <location>
        <begin position="1"/>
        <end position="18"/>
    </location>
</feature>
<dbReference type="STRING" id="13333.W1NYV1"/>
<gene>
    <name evidence="2" type="ORF">AMTR_s00102p00104400</name>
</gene>
<keyword evidence="1" id="KW-0732">Signal</keyword>
<dbReference type="Proteomes" id="UP000017836">
    <property type="component" value="Unassembled WGS sequence"/>
</dbReference>
<keyword evidence="3" id="KW-1185">Reference proteome</keyword>
<evidence type="ECO:0000256" key="1">
    <source>
        <dbReference type="SAM" id="SignalP"/>
    </source>
</evidence>
<feature type="chain" id="PRO_5004806925" evidence="1">
    <location>
        <begin position="19"/>
        <end position="81"/>
    </location>
</feature>
<reference evidence="3" key="1">
    <citation type="journal article" date="2013" name="Science">
        <title>The Amborella genome and the evolution of flowering plants.</title>
        <authorList>
            <consortium name="Amborella Genome Project"/>
        </authorList>
    </citation>
    <scope>NUCLEOTIDE SEQUENCE [LARGE SCALE GENOMIC DNA]</scope>
</reference>
<dbReference type="AntiFam" id="ANF00014">
    <property type="entry name" value="tRNA translation"/>
</dbReference>
<name>W1NYV1_AMBTC</name>
<sequence length="81" mass="9048">MMRKTLLIVALLFCPSLAEEELRGVKHKYADLELKEGASLFEAVVGKEGFEPPTLWFVATCSNPLSYRPHPSLRDMSQGVP</sequence>
<dbReference type="Gramene" id="ERN00554">
    <property type="protein sequence ID" value="ERN00554"/>
    <property type="gene ID" value="AMTR_s00102p00104400"/>
</dbReference>
<dbReference type="eggNOG" id="ENOG502T0WN">
    <property type="taxonomic scope" value="Eukaryota"/>
</dbReference>
<evidence type="ECO:0000313" key="3">
    <source>
        <dbReference type="Proteomes" id="UP000017836"/>
    </source>
</evidence>
<proteinExistence type="predicted"/>
<accession>W1NYV1</accession>
<organism evidence="2 3">
    <name type="scientific">Amborella trichopoda</name>
    <dbReference type="NCBI Taxonomy" id="13333"/>
    <lineage>
        <taxon>Eukaryota</taxon>
        <taxon>Viridiplantae</taxon>
        <taxon>Streptophyta</taxon>
        <taxon>Embryophyta</taxon>
        <taxon>Tracheophyta</taxon>
        <taxon>Spermatophyta</taxon>
        <taxon>Magnoliopsida</taxon>
        <taxon>Amborellales</taxon>
        <taxon>Amborellaceae</taxon>
        <taxon>Amborella</taxon>
    </lineage>
</organism>
<protein>
    <submittedName>
        <fullName evidence="2">Uncharacterized protein</fullName>
    </submittedName>
</protein>
<dbReference type="HOGENOM" id="CLU_2577084_0_0_1"/>